<feature type="transmembrane region" description="Helical" evidence="1">
    <location>
        <begin position="6"/>
        <end position="33"/>
    </location>
</feature>
<name>C4GFZ3_9NEIS</name>
<gene>
    <name evidence="2" type="ORF">GCWU000324_01060</name>
</gene>
<keyword evidence="1" id="KW-0472">Membrane</keyword>
<reference evidence="2" key="1">
    <citation type="submission" date="2009-04" db="EMBL/GenBank/DDBJ databases">
        <authorList>
            <person name="Weinstock G."/>
            <person name="Sodergren E."/>
            <person name="Clifton S."/>
            <person name="Fulton L."/>
            <person name="Fulton B."/>
            <person name="Courtney L."/>
            <person name="Fronick C."/>
            <person name="Harrison M."/>
            <person name="Strong C."/>
            <person name="Farmer C."/>
            <person name="Delahaunty K."/>
            <person name="Markovic C."/>
            <person name="Hall O."/>
            <person name="Minx P."/>
            <person name="Tomlinson C."/>
            <person name="Mitreva M."/>
            <person name="Nelson J."/>
            <person name="Hou S."/>
            <person name="Wollam A."/>
            <person name="Pepin K.H."/>
            <person name="Johnson M."/>
            <person name="Bhonagiri V."/>
            <person name="Nash W.E."/>
            <person name="Warren W."/>
            <person name="Chinwalla A."/>
            <person name="Mardis E.R."/>
            <person name="Wilson R.K."/>
        </authorList>
    </citation>
    <scope>NUCLEOTIDE SEQUENCE [LARGE SCALE GENOMIC DNA]</scope>
    <source>
        <strain evidence="2">ATCC 51147</strain>
    </source>
</reference>
<evidence type="ECO:0000313" key="2">
    <source>
        <dbReference type="EMBL" id="EEP69148.1"/>
    </source>
</evidence>
<accession>C4GFZ3</accession>
<keyword evidence="1" id="KW-0812">Transmembrane</keyword>
<sequence length="39" mass="4405">MVFRLPIAFACALGSLKCLEPAFTIYIGIFYALKTRLPR</sequence>
<dbReference type="STRING" id="629741.GCWU000324_01060"/>
<comment type="caution">
    <text evidence="2">The sequence shown here is derived from an EMBL/GenBank/DDBJ whole genome shotgun (WGS) entry which is preliminary data.</text>
</comment>
<dbReference type="EMBL" id="ACJW02000002">
    <property type="protein sequence ID" value="EEP69148.1"/>
    <property type="molecule type" value="Genomic_DNA"/>
</dbReference>
<keyword evidence="3" id="KW-1185">Reference proteome</keyword>
<keyword evidence="1" id="KW-1133">Transmembrane helix</keyword>
<proteinExistence type="predicted"/>
<evidence type="ECO:0000256" key="1">
    <source>
        <dbReference type="SAM" id="Phobius"/>
    </source>
</evidence>
<protein>
    <submittedName>
        <fullName evidence="2">Uncharacterized protein</fullName>
    </submittedName>
</protein>
<evidence type="ECO:0000313" key="3">
    <source>
        <dbReference type="Proteomes" id="UP000003009"/>
    </source>
</evidence>
<dbReference type="Proteomes" id="UP000003009">
    <property type="component" value="Unassembled WGS sequence"/>
</dbReference>
<dbReference type="AlphaFoldDB" id="C4GFZ3"/>
<organism evidence="2 3">
    <name type="scientific">Kingella oralis ATCC 51147</name>
    <dbReference type="NCBI Taxonomy" id="629741"/>
    <lineage>
        <taxon>Bacteria</taxon>
        <taxon>Pseudomonadati</taxon>
        <taxon>Pseudomonadota</taxon>
        <taxon>Betaproteobacteria</taxon>
        <taxon>Neisseriales</taxon>
        <taxon>Neisseriaceae</taxon>
        <taxon>Kingella</taxon>
    </lineage>
</organism>
<dbReference type="HOGENOM" id="CLU_3311189_0_0_4"/>